<dbReference type="Proteomes" id="UP000037035">
    <property type="component" value="Unassembled WGS sequence"/>
</dbReference>
<sequence length="78" mass="9189">IKFSEDGYCKPTALSDLLEFTEREIKAASDDIFGYGRAFVESNRVMQQGIDKIQSTSSKRRLRKWQKESRRFNKIRKV</sequence>
<organism evidence="1 2">
    <name type="scientific">Puccinia sorghi</name>
    <dbReference type="NCBI Taxonomy" id="27349"/>
    <lineage>
        <taxon>Eukaryota</taxon>
        <taxon>Fungi</taxon>
        <taxon>Dikarya</taxon>
        <taxon>Basidiomycota</taxon>
        <taxon>Pucciniomycotina</taxon>
        <taxon>Pucciniomycetes</taxon>
        <taxon>Pucciniales</taxon>
        <taxon>Pucciniaceae</taxon>
        <taxon>Puccinia</taxon>
    </lineage>
</organism>
<keyword evidence="2" id="KW-1185">Reference proteome</keyword>
<proteinExistence type="predicted"/>
<evidence type="ECO:0000313" key="1">
    <source>
        <dbReference type="EMBL" id="KNZ51912.1"/>
    </source>
</evidence>
<gene>
    <name evidence="1" type="ORF">VP01_3767g1</name>
</gene>
<comment type="caution">
    <text evidence="1">The sequence shown here is derived from an EMBL/GenBank/DDBJ whole genome shotgun (WGS) entry which is preliminary data.</text>
</comment>
<reference evidence="1 2" key="1">
    <citation type="submission" date="2015-08" db="EMBL/GenBank/DDBJ databases">
        <title>Next Generation Sequencing and Analysis of the Genome of Puccinia sorghi L Schw, the Causal Agent of Maize Common Rust.</title>
        <authorList>
            <person name="Rochi L."/>
            <person name="Burguener G."/>
            <person name="Darino M."/>
            <person name="Turjanski A."/>
            <person name="Kreff E."/>
            <person name="Dieguez M.J."/>
            <person name="Sacco F."/>
        </authorList>
    </citation>
    <scope>NUCLEOTIDE SEQUENCE [LARGE SCALE GENOMIC DNA]</scope>
    <source>
        <strain evidence="1 2">RO10H11247</strain>
    </source>
</reference>
<dbReference type="AlphaFoldDB" id="A0A0L6UUK1"/>
<protein>
    <submittedName>
        <fullName evidence="1">Uncharacterized protein</fullName>
    </submittedName>
</protein>
<name>A0A0L6UUK1_9BASI</name>
<evidence type="ECO:0000313" key="2">
    <source>
        <dbReference type="Proteomes" id="UP000037035"/>
    </source>
</evidence>
<dbReference type="EMBL" id="LAVV01008798">
    <property type="protein sequence ID" value="KNZ51912.1"/>
    <property type="molecule type" value="Genomic_DNA"/>
</dbReference>
<dbReference type="OrthoDB" id="10556308at2759"/>
<feature type="non-terminal residue" evidence="1">
    <location>
        <position position="1"/>
    </location>
</feature>
<accession>A0A0L6UUK1</accession>
<dbReference type="VEuPathDB" id="FungiDB:VP01_3767g1"/>